<comment type="caution">
    <text evidence="4">The sequence shown here is derived from an EMBL/GenBank/DDBJ whole genome shotgun (WGS) entry which is preliminary data.</text>
</comment>
<protein>
    <recommendedName>
        <fullName evidence="1">Acylphosphatase-like domain-containing protein</fullName>
    </recommendedName>
</protein>
<organism evidence="4">
    <name type="scientific">marine sediment metagenome</name>
    <dbReference type="NCBI Taxonomy" id="412755"/>
    <lineage>
        <taxon>unclassified sequences</taxon>
        <taxon>metagenomes</taxon>
        <taxon>ecological metagenomes</taxon>
    </lineage>
</organism>
<sequence>MIENIKTYKVLLLGRVQGVGFRYFVESIAGKYDISGYVRNTFDRKVEVVCQGEEEDLKQFIDEVKKGPAFSVVTDVKIEEIKDSRKYSIFDIKF</sequence>
<feature type="domain" description="Acylphosphatase-like" evidence="1">
    <location>
        <begin position="7"/>
        <end position="94"/>
    </location>
</feature>
<dbReference type="EMBL" id="BARU01013685">
    <property type="protein sequence ID" value="GAH39699.1"/>
    <property type="molecule type" value="Genomic_DNA"/>
</dbReference>
<proteinExistence type="predicted"/>
<dbReference type="AlphaFoldDB" id="X1T8Z0"/>
<dbReference type="InterPro" id="IPR001792">
    <property type="entry name" value="Acylphosphatase-like_dom"/>
</dbReference>
<evidence type="ECO:0000259" key="1">
    <source>
        <dbReference type="PROSITE" id="PS51160"/>
    </source>
</evidence>
<dbReference type="PROSITE" id="PS00150">
    <property type="entry name" value="ACYLPHOSPHATASE_1"/>
    <property type="match status" value="1"/>
</dbReference>
<dbReference type="PANTHER" id="PTHR47268">
    <property type="entry name" value="ACYLPHOSPHATASE"/>
    <property type="match status" value="1"/>
</dbReference>
<evidence type="ECO:0000313" key="3">
    <source>
        <dbReference type="EMBL" id="GAH93978.1"/>
    </source>
</evidence>
<dbReference type="InterPro" id="IPR020456">
    <property type="entry name" value="Acylphosphatase"/>
</dbReference>
<gene>
    <name evidence="2" type="ORF">S03H2_24571</name>
    <name evidence="3" type="ORF">S06H3_00692</name>
    <name evidence="4" type="ORF">S12H4_28118</name>
</gene>
<name>X1T8Z0_9ZZZZ</name>
<dbReference type="PANTHER" id="PTHR47268:SF4">
    <property type="entry name" value="ACYLPHOSPHATASE"/>
    <property type="match status" value="1"/>
</dbReference>
<dbReference type="PROSITE" id="PS51160">
    <property type="entry name" value="ACYLPHOSPHATASE_3"/>
    <property type="match status" value="1"/>
</dbReference>
<dbReference type="SUPFAM" id="SSF54975">
    <property type="entry name" value="Acylphosphatase/BLUF domain-like"/>
    <property type="match status" value="1"/>
</dbReference>
<evidence type="ECO:0000313" key="2">
    <source>
        <dbReference type="EMBL" id="GAH39699.1"/>
    </source>
</evidence>
<dbReference type="InterPro" id="IPR036046">
    <property type="entry name" value="Acylphosphatase-like_dom_sf"/>
</dbReference>
<evidence type="ECO:0000313" key="4">
    <source>
        <dbReference type="EMBL" id="GAJ01833.1"/>
    </source>
</evidence>
<dbReference type="EMBL" id="BARW01016104">
    <property type="protein sequence ID" value="GAJ01833.1"/>
    <property type="molecule type" value="Genomic_DNA"/>
</dbReference>
<accession>X1T8Z0</accession>
<dbReference type="GO" id="GO:0003998">
    <property type="term" value="F:acylphosphatase activity"/>
    <property type="evidence" value="ECO:0007669"/>
    <property type="project" value="InterPro"/>
</dbReference>
<dbReference type="Gene3D" id="3.30.70.100">
    <property type="match status" value="1"/>
</dbReference>
<dbReference type="Pfam" id="PF00708">
    <property type="entry name" value="Acylphosphatase"/>
    <property type="match status" value="1"/>
</dbReference>
<reference evidence="4" key="1">
    <citation type="journal article" date="2014" name="Front. Microbiol.">
        <title>High frequency of phylogenetically diverse reductive dehalogenase-homologous genes in deep subseafloor sedimentary metagenomes.</title>
        <authorList>
            <person name="Kawai M."/>
            <person name="Futagami T."/>
            <person name="Toyoda A."/>
            <person name="Takaki Y."/>
            <person name="Nishi S."/>
            <person name="Hori S."/>
            <person name="Arai W."/>
            <person name="Tsubouchi T."/>
            <person name="Morono Y."/>
            <person name="Uchiyama I."/>
            <person name="Ito T."/>
            <person name="Fujiyama A."/>
            <person name="Inagaki F."/>
            <person name="Takami H."/>
        </authorList>
    </citation>
    <scope>NUCLEOTIDE SEQUENCE</scope>
    <source>
        <strain evidence="4">Expedition CK06-06</strain>
    </source>
</reference>
<dbReference type="EMBL" id="BARV01000136">
    <property type="protein sequence ID" value="GAH93978.1"/>
    <property type="molecule type" value="Genomic_DNA"/>
</dbReference>
<dbReference type="InterPro" id="IPR017968">
    <property type="entry name" value="Acylphosphatase_CS"/>
</dbReference>